<dbReference type="Gramene" id="GBG87239">
    <property type="protein sequence ID" value="GBG87239"/>
    <property type="gene ID" value="CBR_g45298"/>
</dbReference>
<dbReference type="EMBL" id="BFEA01000602">
    <property type="protein sequence ID" value="GBG87239.1"/>
    <property type="molecule type" value="Genomic_DNA"/>
</dbReference>
<protein>
    <submittedName>
        <fullName evidence="1">Uncharacterized protein</fullName>
    </submittedName>
</protein>
<evidence type="ECO:0000313" key="2">
    <source>
        <dbReference type="Proteomes" id="UP000265515"/>
    </source>
</evidence>
<dbReference type="Proteomes" id="UP000265515">
    <property type="component" value="Unassembled WGS sequence"/>
</dbReference>
<evidence type="ECO:0000313" key="1">
    <source>
        <dbReference type="EMBL" id="GBG87239.1"/>
    </source>
</evidence>
<comment type="caution">
    <text evidence="1">The sequence shown here is derived from an EMBL/GenBank/DDBJ whole genome shotgun (WGS) entry which is preliminary data.</text>
</comment>
<proteinExistence type="predicted"/>
<dbReference type="AlphaFoldDB" id="A0A388LYF6"/>
<sequence length="131" mass="14542">MGTRMGPWDIACPSNGNTGDWLFENLGQEWDHGTLPIPRLGWGKECDRRTLSVPVMGHFLFQHWGQEWDYGTLPVPAMGRRMGPWDIACSSIGDKNEAMGTLPVPQLGQEGDRGTAMGQGWADWVTLESNL</sequence>
<name>A0A388LYF6_CHABU</name>
<gene>
    <name evidence="1" type="ORF">CBR_g45298</name>
</gene>
<reference evidence="1 2" key="1">
    <citation type="journal article" date="2018" name="Cell">
        <title>The Chara Genome: Secondary Complexity and Implications for Plant Terrestrialization.</title>
        <authorList>
            <person name="Nishiyama T."/>
            <person name="Sakayama H."/>
            <person name="Vries J.D."/>
            <person name="Buschmann H."/>
            <person name="Saint-Marcoux D."/>
            <person name="Ullrich K.K."/>
            <person name="Haas F.B."/>
            <person name="Vanderstraeten L."/>
            <person name="Becker D."/>
            <person name="Lang D."/>
            <person name="Vosolsobe S."/>
            <person name="Rombauts S."/>
            <person name="Wilhelmsson P.K.I."/>
            <person name="Janitza P."/>
            <person name="Kern R."/>
            <person name="Heyl A."/>
            <person name="Rumpler F."/>
            <person name="Villalobos L.I.A.C."/>
            <person name="Clay J.M."/>
            <person name="Skokan R."/>
            <person name="Toyoda A."/>
            <person name="Suzuki Y."/>
            <person name="Kagoshima H."/>
            <person name="Schijlen E."/>
            <person name="Tajeshwar N."/>
            <person name="Catarino B."/>
            <person name="Hetherington A.J."/>
            <person name="Saltykova A."/>
            <person name="Bonnot C."/>
            <person name="Breuninger H."/>
            <person name="Symeonidi A."/>
            <person name="Radhakrishnan G.V."/>
            <person name="Van Nieuwerburgh F."/>
            <person name="Deforce D."/>
            <person name="Chang C."/>
            <person name="Karol K.G."/>
            <person name="Hedrich R."/>
            <person name="Ulvskov P."/>
            <person name="Glockner G."/>
            <person name="Delwiche C.F."/>
            <person name="Petrasek J."/>
            <person name="Van de Peer Y."/>
            <person name="Friml J."/>
            <person name="Beilby M."/>
            <person name="Dolan L."/>
            <person name="Kohara Y."/>
            <person name="Sugano S."/>
            <person name="Fujiyama A."/>
            <person name="Delaux P.-M."/>
            <person name="Quint M."/>
            <person name="TheiBen G."/>
            <person name="Hagemann M."/>
            <person name="Harholt J."/>
            <person name="Dunand C."/>
            <person name="Zachgo S."/>
            <person name="Langdale J."/>
            <person name="Maumus F."/>
            <person name="Straeten D.V.D."/>
            <person name="Gould S.B."/>
            <person name="Rensing S.A."/>
        </authorList>
    </citation>
    <scope>NUCLEOTIDE SEQUENCE [LARGE SCALE GENOMIC DNA]</scope>
    <source>
        <strain evidence="1 2">S276</strain>
    </source>
</reference>
<organism evidence="1 2">
    <name type="scientific">Chara braunii</name>
    <name type="common">Braun's stonewort</name>
    <dbReference type="NCBI Taxonomy" id="69332"/>
    <lineage>
        <taxon>Eukaryota</taxon>
        <taxon>Viridiplantae</taxon>
        <taxon>Streptophyta</taxon>
        <taxon>Charophyceae</taxon>
        <taxon>Charales</taxon>
        <taxon>Characeae</taxon>
        <taxon>Chara</taxon>
    </lineage>
</organism>
<accession>A0A388LYF6</accession>
<keyword evidence="2" id="KW-1185">Reference proteome</keyword>